<protein>
    <recommendedName>
        <fullName evidence="4">MORN repeat-containing protein</fullName>
    </recommendedName>
</protein>
<dbReference type="GeneID" id="5896116"/>
<evidence type="ECO:0000313" key="2">
    <source>
        <dbReference type="EMBL" id="EDQ84360.1"/>
    </source>
</evidence>
<dbReference type="Gene3D" id="2.20.110.10">
    <property type="entry name" value="Histone H3 K4-specific methyltransferase SET7/9 N-terminal domain"/>
    <property type="match status" value="4"/>
</dbReference>
<dbReference type="EMBL" id="CH991589">
    <property type="protein sequence ID" value="EDQ84360.1"/>
    <property type="molecule type" value="Genomic_DNA"/>
</dbReference>
<dbReference type="AlphaFoldDB" id="A9VDQ1"/>
<dbReference type="RefSeq" id="XP_001750856.1">
    <property type="nucleotide sequence ID" value="XM_001750804.1"/>
</dbReference>
<dbReference type="PANTHER" id="PTHR43215:SF14">
    <property type="entry name" value="RADIAL SPOKE HEAD 1 HOMOLOG"/>
    <property type="match status" value="1"/>
</dbReference>
<evidence type="ECO:0000313" key="3">
    <source>
        <dbReference type="Proteomes" id="UP000001357"/>
    </source>
</evidence>
<dbReference type="Proteomes" id="UP000001357">
    <property type="component" value="Unassembled WGS sequence"/>
</dbReference>
<dbReference type="InterPro" id="IPR003409">
    <property type="entry name" value="MORN"/>
</dbReference>
<keyword evidence="3" id="KW-1185">Reference proteome</keyword>
<name>A9VDQ1_MONBE</name>
<dbReference type="eggNOG" id="KOG0229">
    <property type="taxonomic scope" value="Eukaryota"/>
</dbReference>
<evidence type="ECO:0008006" key="4">
    <source>
        <dbReference type="Google" id="ProtNLM"/>
    </source>
</evidence>
<organism evidence="2 3">
    <name type="scientific">Monosiga brevicollis</name>
    <name type="common">Choanoflagellate</name>
    <dbReference type="NCBI Taxonomy" id="81824"/>
    <lineage>
        <taxon>Eukaryota</taxon>
        <taxon>Choanoflagellata</taxon>
        <taxon>Craspedida</taxon>
        <taxon>Salpingoecidae</taxon>
        <taxon>Monosiga</taxon>
    </lineage>
</organism>
<proteinExistence type="predicted"/>
<dbReference type="KEGG" id="mbr:MONBRDRAFT_30345"/>
<gene>
    <name evidence="2" type="ORF">MONBRDRAFT_30345</name>
</gene>
<dbReference type="SUPFAM" id="SSF82185">
    <property type="entry name" value="Histone H3 K4-specific methyltransferase SET7/9 N-terminal domain"/>
    <property type="match status" value="2"/>
</dbReference>
<reference evidence="2 3" key="1">
    <citation type="journal article" date="2008" name="Nature">
        <title>The genome of the choanoflagellate Monosiga brevicollis and the origin of metazoans.</title>
        <authorList>
            <consortium name="JGI Sequencing"/>
            <person name="King N."/>
            <person name="Westbrook M.J."/>
            <person name="Young S.L."/>
            <person name="Kuo A."/>
            <person name="Abedin M."/>
            <person name="Chapman J."/>
            <person name="Fairclough S."/>
            <person name="Hellsten U."/>
            <person name="Isogai Y."/>
            <person name="Letunic I."/>
            <person name="Marr M."/>
            <person name="Pincus D."/>
            <person name="Putnam N."/>
            <person name="Rokas A."/>
            <person name="Wright K.J."/>
            <person name="Zuzow R."/>
            <person name="Dirks W."/>
            <person name="Good M."/>
            <person name="Goodstein D."/>
            <person name="Lemons D."/>
            <person name="Li W."/>
            <person name="Lyons J.B."/>
            <person name="Morris A."/>
            <person name="Nichols S."/>
            <person name="Richter D.J."/>
            <person name="Salamov A."/>
            <person name="Bork P."/>
            <person name="Lim W.A."/>
            <person name="Manning G."/>
            <person name="Miller W.T."/>
            <person name="McGinnis W."/>
            <person name="Shapiro H."/>
            <person name="Tjian R."/>
            <person name="Grigoriev I.V."/>
            <person name="Rokhsar D."/>
        </authorList>
    </citation>
    <scope>NUCLEOTIDE SEQUENCE [LARGE SCALE GENOMIC DNA]</scope>
    <source>
        <strain evidence="3">MX1 / ATCC 50154</strain>
    </source>
</reference>
<dbReference type="PANTHER" id="PTHR43215">
    <property type="entry name" value="RADIAL SPOKE HEAD 1 HOMOLOG"/>
    <property type="match status" value="1"/>
</dbReference>
<sequence length="345" mass="37085">MSQPVSSTMTRRRSVIDTYSDGRSAVRLENGNSYIGGWQDGKFHGAGELVGADGLRYKGQFQLGQFHGRGTLTTKAGTFDGEFQNNKMHGQGAFKYADGSSYTGSYNAGIREGQGQLTLPDGSHYKGPFKVRSVAIPPPPRQDDPALTQMRGAVSNDKQEGVGVLVLADGSKYEGAHLLVKGNFVKGALEGPGVMSVPDGRAYEGEFVGGKPHGQGKLTLPDGSHFEGAFVSDNRQGPGVLKSKRAGLPPFTYDGLWKNDKRHGRGKLTFETEKGSLVFDGEFDNGRPLEGGTMTWPDGHQQTLKVEERFAAYLGPGSHAFGWELALLKVLEAQRAAVVSCLSFI</sequence>
<keyword evidence="1" id="KW-0677">Repeat</keyword>
<dbReference type="SMART" id="SM00698">
    <property type="entry name" value="MORN"/>
    <property type="match status" value="8"/>
</dbReference>
<dbReference type="OMA" id="NQGNAHG"/>
<accession>A9VDQ1</accession>
<evidence type="ECO:0000256" key="1">
    <source>
        <dbReference type="ARBA" id="ARBA00022737"/>
    </source>
</evidence>
<dbReference type="STRING" id="81824.A9VDQ1"/>
<dbReference type="Pfam" id="PF02493">
    <property type="entry name" value="MORN"/>
    <property type="match status" value="10"/>
</dbReference>
<dbReference type="InParanoid" id="A9VDQ1"/>